<keyword evidence="2" id="KW-0614">Plasmid</keyword>
<dbReference type="Pfam" id="PF02624">
    <property type="entry name" value="YcaO"/>
    <property type="match status" value="1"/>
</dbReference>
<dbReference type="KEGG" id="bpf:BpOF4_21364"/>
<organism evidence="2 3">
    <name type="scientific">Alkalihalophilus pseudofirmus (strain ATCC BAA-2126 / JCM 17055 / OF4)</name>
    <name type="common">Bacillus pseudofirmus</name>
    <dbReference type="NCBI Taxonomy" id="398511"/>
    <lineage>
        <taxon>Bacteria</taxon>
        <taxon>Bacillati</taxon>
        <taxon>Bacillota</taxon>
        <taxon>Bacilli</taxon>
        <taxon>Bacillales</taxon>
        <taxon>Bacillaceae</taxon>
        <taxon>Alkalihalophilus</taxon>
    </lineage>
</organism>
<dbReference type="PROSITE" id="PS51664">
    <property type="entry name" value="YCAO"/>
    <property type="match status" value="1"/>
</dbReference>
<dbReference type="AlphaFoldDB" id="D3G1P2"/>
<dbReference type="Gene3D" id="3.30.160.660">
    <property type="match status" value="1"/>
</dbReference>
<dbReference type="HOGENOM" id="CLU_020793_2_1_9"/>
<feature type="domain" description="YcaO" evidence="1">
    <location>
        <begin position="54"/>
        <end position="416"/>
    </location>
</feature>
<dbReference type="InterPro" id="IPR027624">
    <property type="entry name" value="TOMM_cyclo_SagD"/>
</dbReference>
<dbReference type="InterPro" id="IPR003776">
    <property type="entry name" value="YcaO-like_dom"/>
</dbReference>
<accession>D3G1P2</accession>
<dbReference type="PANTHER" id="PTHR37809">
    <property type="entry name" value="RIBOSOMAL PROTEIN S12 METHYLTHIOTRANSFERASE ACCESSORY FACTOR YCAO"/>
    <property type="match status" value="1"/>
</dbReference>
<geneLocation type="plasmid" evidence="2 3">
    <name>pBpOF4-01</name>
</geneLocation>
<dbReference type="Proteomes" id="UP000001544">
    <property type="component" value="Plasmid pBpOF4-01"/>
</dbReference>
<reference evidence="2 3" key="1">
    <citation type="journal article" date="2011" name="Environ. Microbiol.">
        <title>Genome of alkaliphilic Bacillus pseudofirmus OF4 reveals adaptations that support the ability to grow in an external pH range from 7.5 to 11.4.</title>
        <authorList>
            <person name="Janto B."/>
            <person name="Ahmed A."/>
            <person name="Ito M."/>
            <person name="Liu J."/>
            <person name="Hicks D.B."/>
            <person name="Pagni S."/>
            <person name="Fackelmayer O.J."/>
            <person name="Smith T.A."/>
            <person name="Earl J."/>
            <person name="Elbourne L.D."/>
            <person name="Hassan K."/>
            <person name="Paulsen I.T."/>
            <person name="Kolsto A.B."/>
            <person name="Tourasse N.J."/>
            <person name="Ehrlich G.D."/>
            <person name="Boissy R."/>
            <person name="Ivey D.M."/>
            <person name="Li G."/>
            <person name="Xue Y."/>
            <person name="Ma Y."/>
            <person name="Hu F.Z."/>
            <person name="Krulwich T.A."/>
        </authorList>
    </citation>
    <scope>NUCLEOTIDE SEQUENCE [LARGE SCALE GENOMIC DNA]</scope>
    <source>
        <strain evidence="3">ATCC BAA-2126 / JCM 17055 / OF4</strain>
    </source>
</reference>
<dbReference type="eggNOG" id="COG1944">
    <property type="taxonomic scope" value="Bacteria"/>
</dbReference>
<proteinExistence type="predicted"/>
<protein>
    <recommendedName>
        <fullName evidence="1">YcaO domain-containing protein</fullName>
    </recommendedName>
</protein>
<gene>
    <name evidence="2" type="ordered locus">BpOF4_21364</name>
</gene>
<sequence length="416" mass="47471">MSQLPLLLNELVDERAGLLKYLTKLDPKPGMPSLHRYLCVIKPLVDYGINNISGSGFSINDEQAKLAAVGEAIERYSSRYFNPEELITSTYLDIKDHAFNPTHVTRHNHDQYAEVDHLQPVEESSTLNWVKTMDYLSQGSVYLPFELVYLFPSEYKPFRDIISTGLACAPGPDTETAIIGGLNECIERDAFVLFWLLRKANFKIDLKQVKDTNIKQLISKATAAHLTIELFDITQADLNVPTVLTLVKRRGKSGFYFGCATNFNYLTTIKKSLEEGLGGYGAYIESIEYYNTKVPDFKREIKQLDDHPLYYISGKNDEILEDFMFEKLEIININNLLNRDITLSAVLQNFKTLNYNVFYKDLTTLDINELDLKVVKVICPELAFLPAGPPMLNCPRIETKRKMFNVDLNLEPHPFP</sequence>
<evidence type="ECO:0000313" key="3">
    <source>
        <dbReference type="Proteomes" id="UP000001544"/>
    </source>
</evidence>
<keyword evidence="3" id="KW-1185">Reference proteome</keyword>
<dbReference type="EMBL" id="CP001879">
    <property type="protein sequence ID" value="ADC52268.1"/>
    <property type="molecule type" value="Genomic_DNA"/>
</dbReference>
<evidence type="ECO:0000313" key="2">
    <source>
        <dbReference type="EMBL" id="ADC52268.1"/>
    </source>
</evidence>
<name>D3G1P2_ALKPO</name>
<dbReference type="PANTHER" id="PTHR37809:SF1">
    <property type="entry name" value="RIBOSOMAL PROTEIN S12 METHYLTHIOTRANSFERASE ACCESSORY FACTOR YCAO"/>
    <property type="match status" value="1"/>
</dbReference>
<dbReference type="NCBIfam" id="TIGR03604">
    <property type="entry name" value="TOMM_cyclo_SagD"/>
    <property type="match status" value="1"/>
</dbReference>
<evidence type="ECO:0000259" key="1">
    <source>
        <dbReference type="PROSITE" id="PS51664"/>
    </source>
</evidence>
<dbReference type="Gene3D" id="3.30.40.250">
    <property type="match status" value="1"/>
</dbReference>
<dbReference type="Gene3D" id="3.30.1330.230">
    <property type="match status" value="1"/>
</dbReference>